<protein>
    <submittedName>
        <fullName evidence="1">Uncharacterized protein</fullName>
    </submittedName>
</protein>
<keyword evidence="2" id="KW-1185">Reference proteome</keyword>
<dbReference type="EMBL" id="JAJATZ010000001">
    <property type="protein sequence ID" value="MCB5197718.1"/>
    <property type="molecule type" value="Genomic_DNA"/>
</dbReference>
<gene>
    <name evidence="1" type="ORF">LGQ03_00540</name>
</gene>
<name>A0ABS8BPR7_9RHOB</name>
<evidence type="ECO:0000313" key="2">
    <source>
        <dbReference type="Proteomes" id="UP001138961"/>
    </source>
</evidence>
<comment type="caution">
    <text evidence="1">The sequence shown here is derived from an EMBL/GenBank/DDBJ whole genome shotgun (WGS) entry which is preliminary data.</text>
</comment>
<sequence length="45" mass="4618">MKSFLAALVCAGIITVAANVILTETTPLSSQEAYTSGTFVRVGGE</sequence>
<accession>A0ABS8BPR7</accession>
<organism evidence="1 2">
    <name type="scientific">Loktanella gaetbuli</name>
    <dbReference type="NCBI Taxonomy" id="2881335"/>
    <lineage>
        <taxon>Bacteria</taxon>
        <taxon>Pseudomonadati</taxon>
        <taxon>Pseudomonadota</taxon>
        <taxon>Alphaproteobacteria</taxon>
        <taxon>Rhodobacterales</taxon>
        <taxon>Roseobacteraceae</taxon>
        <taxon>Loktanella</taxon>
    </lineage>
</organism>
<proteinExistence type="predicted"/>
<evidence type="ECO:0000313" key="1">
    <source>
        <dbReference type="EMBL" id="MCB5197718.1"/>
    </source>
</evidence>
<dbReference type="Proteomes" id="UP001138961">
    <property type="component" value="Unassembled WGS sequence"/>
</dbReference>
<dbReference type="RefSeq" id="WP_226746826.1">
    <property type="nucleotide sequence ID" value="NZ_JAJATZ010000001.1"/>
</dbReference>
<reference evidence="1" key="1">
    <citation type="submission" date="2021-10" db="EMBL/GenBank/DDBJ databases">
        <title>Loktanella gaetbuli sp. nov., isolated from a tidal flat.</title>
        <authorList>
            <person name="Park S."/>
            <person name="Yoon J.-H."/>
        </authorList>
    </citation>
    <scope>NUCLEOTIDE SEQUENCE</scope>
    <source>
        <strain evidence="1">TSTF-M6</strain>
    </source>
</reference>